<sequence>IKTVNQPGFKEKVKANIEKERLAKIEREKLRQETVKTVKGIK</sequence>
<dbReference type="EMBL" id="BARW01002964">
    <property type="protein sequence ID" value="GAI61796.1"/>
    <property type="molecule type" value="Genomic_DNA"/>
</dbReference>
<comment type="caution">
    <text evidence="1">The sequence shown here is derived from an EMBL/GenBank/DDBJ whole genome shotgun (WGS) entry which is preliminary data.</text>
</comment>
<accession>X1R3Y8</accession>
<evidence type="ECO:0000313" key="1">
    <source>
        <dbReference type="EMBL" id="GAI61796.1"/>
    </source>
</evidence>
<name>X1R3Y8_9ZZZZ</name>
<feature type="non-terminal residue" evidence="1">
    <location>
        <position position="1"/>
    </location>
</feature>
<dbReference type="AlphaFoldDB" id="X1R3Y8"/>
<gene>
    <name evidence="1" type="ORF">S12H4_07859</name>
</gene>
<organism evidence="1">
    <name type="scientific">marine sediment metagenome</name>
    <dbReference type="NCBI Taxonomy" id="412755"/>
    <lineage>
        <taxon>unclassified sequences</taxon>
        <taxon>metagenomes</taxon>
        <taxon>ecological metagenomes</taxon>
    </lineage>
</organism>
<proteinExistence type="predicted"/>
<protein>
    <submittedName>
        <fullName evidence="1">Uncharacterized protein</fullName>
    </submittedName>
</protein>
<reference evidence="1" key="1">
    <citation type="journal article" date="2014" name="Front. Microbiol.">
        <title>High frequency of phylogenetically diverse reductive dehalogenase-homologous genes in deep subseafloor sedimentary metagenomes.</title>
        <authorList>
            <person name="Kawai M."/>
            <person name="Futagami T."/>
            <person name="Toyoda A."/>
            <person name="Takaki Y."/>
            <person name="Nishi S."/>
            <person name="Hori S."/>
            <person name="Arai W."/>
            <person name="Tsubouchi T."/>
            <person name="Morono Y."/>
            <person name="Uchiyama I."/>
            <person name="Ito T."/>
            <person name="Fujiyama A."/>
            <person name="Inagaki F."/>
            <person name="Takami H."/>
        </authorList>
    </citation>
    <scope>NUCLEOTIDE SEQUENCE</scope>
    <source>
        <strain evidence="1">Expedition CK06-06</strain>
    </source>
</reference>